<dbReference type="Pfam" id="PF01381">
    <property type="entry name" value="HTH_3"/>
    <property type="match status" value="1"/>
</dbReference>
<dbReference type="PANTHER" id="PTHR35810">
    <property type="entry name" value="CYTOPLASMIC PROTEIN-RELATED"/>
    <property type="match status" value="1"/>
</dbReference>
<comment type="caution">
    <text evidence="2">The sequence shown here is derived from an EMBL/GenBank/DDBJ whole genome shotgun (WGS) entry which is preliminary data.</text>
</comment>
<feature type="domain" description="HTH cro/C1-type" evidence="1">
    <location>
        <begin position="7"/>
        <end position="61"/>
    </location>
</feature>
<dbReference type="Gene3D" id="1.10.260.40">
    <property type="entry name" value="lambda repressor-like DNA-binding domains"/>
    <property type="match status" value="1"/>
</dbReference>
<gene>
    <name evidence="2" type="ORF">ATOP_12880</name>
</gene>
<dbReference type="Proteomes" id="UP001055025">
    <property type="component" value="Unassembled WGS sequence"/>
</dbReference>
<dbReference type="RefSeq" id="WP_265590862.1">
    <property type="nucleotide sequence ID" value="NZ_BQKC01000001.1"/>
</dbReference>
<evidence type="ECO:0000313" key="3">
    <source>
        <dbReference type="Proteomes" id="UP001055025"/>
    </source>
</evidence>
<protein>
    <submittedName>
        <fullName evidence="2">Toxin Fic</fullName>
    </submittedName>
</protein>
<name>A0AAV5B473_9ACTN</name>
<reference evidence="2" key="1">
    <citation type="journal article" date="2022" name="Int. J. Syst. Evol. Microbiol.">
        <title>Granulimonas faecalis gen. nov., sp. nov., and Leptogranulimonas caecicola gen. nov., sp. nov., novel lactate-producing Atopobiaceae bacteria isolated from mouse intestines, and an emended description of the family Atopobiaceae.</title>
        <authorList>
            <person name="Morinaga K."/>
            <person name="Kusada H."/>
            <person name="Sakamoto S."/>
            <person name="Murakami T."/>
            <person name="Toyoda A."/>
            <person name="Mori H."/>
            <person name="Meng X.Y."/>
            <person name="Takashino M."/>
            <person name="Murotomi K."/>
            <person name="Tamaki H."/>
        </authorList>
    </citation>
    <scope>NUCLEOTIDE SEQUENCE</scope>
    <source>
        <strain evidence="2">OPF53</strain>
    </source>
</reference>
<dbReference type="InterPro" id="IPR011204">
    <property type="entry name" value="Virulence_RhuM-like"/>
</dbReference>
<dbReference type="PROSITE" id="PS50943">
    <property type="entry name" value="HTH_CROC1"/>
    <property type="match status" value="1"/>
</dbReference>
<dbReference type="SMART" id="SM00530">
    <property type="entry name" value="HTH_XRE"/>
    <property type="match status" value="1"/>
</dbReference>
<dbReference type="InterPro" id="IPR010982">
    <property type="entry name" value="Lambda_DNA-bd_dom_sf"/>
</dbReference>
<organism evidence="2 3">
    <name type="scientific">Granulimonas faecalis</name>
    <dbReference type="NCBI Taxonomy" id="2894155"/>
    <lineage>
        <taxon>Bacteria</taxon>
        <taxon>Bacillati</taxon>
        <taxon>Actinomycetota</taxon>
        <taxon>Coriobacteriia</taxon>
        <taxon>Coriobacteriales</taxon>
        <taxon>Kribbibacteriaceae</taxon>
        <taxon>Granulimonas</taxon>
    </lineage>
</organism>
<dbReference type="EMBL" id="BQKC01000001">
    <property type="protein sequence ID" value="GJM55633.1"/>
    <property type="molecule type" value="Genomic_DNA"/>
</dbReference>
<accession>A0AAV5B473</accession>
<dbReference type="AlphaFoldDB" id="A0AAV5B473"/>
<sequence length="405" mass="45938">MGFPDRLRSLRHKEGMTQHDLADRLGVTAQAVSNWESGKATPGVSRLKAIAGVFGVPVDDIVADDAHDDEGAGEVVIYRSAEGEPAIDVRFEGETVWLTQQQMADLFQTSRTNIVEHIGNIYDEGELDVQSTCRDFRQVRIEGSRDVSREVPHYNLDMIISLGYRVRSKTATQFRRWATERLKEYMVKGFVLDDERLKGSGGGSYWRELLERIRDIRSSEKVMYRQVLDLYATSVDYDPKSRESVAFFKMVQNKLHFAAHGHTAAEVIYERADAEKPFMGLMTFSGDHPVLADARVAKNYLTEDELAVLNRVVSGYFDFAEVQAMRHNPMHMSDYVEHLDKVLASTGQPVLDDAGTVSHKMAMEKAEREYRKYQAATLSPVEEDYLRTVKGLEKRAKDACGRERP</sequence>
<keyword evidence="3" id="KW-1185">Reference proteome</keyword>
<dbReference type="GO" id="GO:0003677">
    <property type="term" value="F:DNA binding"/>
    <property type="evidence" value="ECO:0007669"/>
    <property type="project" value="InterPro"/>
</dbReference>
<dbReference type="PANTHER" id="PTHR35810:SF1">
    <property type="entry name" value="CYTOPLASMIC PROTEIN"/>
    <property type="match status" value="1"/>
</dbReference>
<dbReference type="SUPFAM" id="SSF47413">
    <property type="entry name" value="lambda repressor-like DNA-binding domains"/>
    <property type="match status" value="1"/>
</dbReference>
<dbReference type="CDD" id="cd00093">
    <property type="entry name" value="HTH_XRE"/>
    <property type="match status" value="1"/>
</dbReference>
<dbReference type="InterPro" id="IPR001387">
    <property type="entry name" value="Cro/C1-type_HTH"/>
</dbReference>
<evidence type="ECO:0000259" key="1">
    <source>
        <dbReference type="PROSITE" id="PS50943"/>
    </source>
</evidence>
<dbReference type="Pfam" id="PF13310">
    <property type="entry name" value="Virulence_RhuM"/>
    <property type="match status" value="1"/>
</dbReference>
<evidence type="ECO:0000313" key="2">
    <source>
        <dbReference type="EMBL" id="GJM55633.1"/>
    </source>
</evidence>
<proteinExistence type="predicted"/>